<name>A0A563E7F5_9MICO</name>
<keyword evidence="3" id="KW-1185">Reference proteome</keyword>
<evidence type="ECO:0000313" key="2">
    <source>
        <dbReference type="EMBL" id="TWP38141.1"/>
    </source>
</evidence>
<reference evidence="2 3" key="1">
    <citation type="submission" date="2019-05" db="EMBL/GenBank/DDBJ databases">
        <authorList>
            <person name="Lee S.D."/>
        </authorList>
    </citation>
    <scope>NUCLEOTIDE SEQUENCE [LARGE SCALE GENOMIC DNA]</scope>
    <source>
        <strain evidence="2 3">C5-26</strain>
    </source>
</reference>
<dbReference type="Proteomes" id="UP000320244">
    <property type="component" value="Unassembled WGS sequence"/>
</dbReference>
<keyword evidence="1" id="KW-1133">Transmembrane helix</keyword>
<sequence>MRRIVFVVVGVALILAGVIWMLQGLGAIGGSSMSGNTKWAVIGPIVALIGIGITGAGLRRRRPQR</sequence>
<accession>A0A563E7F5</accession>
<comment type="caution">
    <text evidence="2">The sequence shown here is derived from an EMBL/GenBank/DDBJ whole genome shotgun (WGS) entry which is preliminary data.</text>
</comment>
<dbReference type="RefSeq" id="WP_146315118.1">
    <property type="nucleotide sequence ID" value="NZ_VCQV01000003.1"/>
</dbReference>
<evidence type="ECO:0000313" key="3">
    <source>
        <dbReference type="Proteomes" id="UP000320244"/>
    </source>
</evidence>
<feature type="transmembrane region" description="Helical" evidence="1">
    <location>
        <begin position="40"/>
        <end position="58"/>
    </location>
</feature>
<keyword evidence="1" id="KW-0472">Membrane</keyword>
<evidence type="ECO:0008006" key="4">
    <source>
        <dbReference type="Google" id="ProtNLM"/>
    </source>
</evidence>
<gene>
    <name evidence="2" type="ORF">FGL98_02620</name>
</gene>
<keyword evidence="1" id="KW-0812">Transmembrane</keyword>
<dbReference type="AlphaFoldDB" id="A0A563E7F5"/>
<organism evidence="2 3">
    <name type="scientific">Leekyejoonella antrihumi</name>
    <dbReference type="NCBI Taxonomy" id="1660198"/>
    <lineage>
        <taxon>Bacteria</taxon>
        <taxon>Bacillati</taxon>
        <taxon>Actinomycetota</taxon>
        <taxon>Actinomycetes</taxon>
        <taxon>Micrococcales</taxon>
        <taxon>Dermacoccaceae</taxon>
        <taxon>Leekyejoonella</taxon>
    </lineage>
</organism>
<protein>
    <recommendedName>
        <fullName evidence="4">Integral membrane protein</fullName>
    </recommendedName>
</protein>
<reference evidence="2 3" key="2">
    <citation type="submission" date="2019-08" db="EMBL/GenBank/DDBJ databases">
        <title>Jejuicoccus antrihumi gen. nov., sp. nov., a new member of the family Dermacoccaceae isolated from a cave.</title>
        <authorList>
            <person name="Schumann P."/>
            <person name="Kim I.S."/>
        </authorList>
    </citation>
    <scope>NUCLEOTIDE SEQUENCE [LARGE SCALE GENOMIC DNA]</scope>
    <source>
        <strain evidence="2 3">C5-26</strain>
    </source>
</reference>
<dbReference type="EMBL" id="VCQV01000003">
    <property type="protein sequence ID" value="TWP38141.1"/>
    <property type="molecule type" value="Genomic_DNA"/>
</dbReference>
<evidence type="ECO:0000256" key="1">
    <source>
        <dbReference type="SAM" id="Phobius"/>
    </source>
</evidence>
<proteinExistence type="predicted"/>